<organism evidence="1">
    <name type="scientific">bioreactor metagenome</name>
    <dbReference type="NCBI Taxonomy" id="1076179"/>
    <lineage>
        <taxon>unclassified sequences</taxon>
        <taxon>metagenomes</taxon>
        <taxon>ecological metagenomes</taxon>
    </lineage>
</organism>
<reference evidence="1" key="1">
    <citation type="submission" date="2019-08" db="EMBL/GenBank/DDBJ databases">
        <authorList>
            <person name="Kucharzyk K."/>
            <person name="Murdoch R.W."/>
            <person name="Higgins S."/>
            <person name="Loffler F."/>
        </authorList>
    </citation>
    <scope>NUCLEOTIDE SEQUENCE</scope>
</reference>
<name>A0A644WYC8_9ZZZZ</name>
<dbReference type="EMBL" id="VSSQ01001469">
    <property type="protein sequence ID" value="MPM08611.1"/>
    <property type="molecule type" value="Genomic_DNA"/>
</dbReference>
<gene>
    <name evidence="1" type="ORF">SDC9_54925</name>
</gene>
<comment type="caution">
    <text evidence="1">The sequence shown here is derived from an EMBL/GenBank/DDBJ whole genome shotgun (WGS) entry which is preliminary data.</text>
</comment>
<evidence type="ECO:0008006" key="2">
    <source>
        <dbReference type="Google" id="ProtNLM"/>
    </source>
</evidence>
<evidence type="ECO:0000313" key="1">
    <source>
        <dbReference type="EMBL" id="MPM08611.1"/>
    </source>
</evidence>
<sequence>MPGVFNVGNNYNINNKRISSKLTFDTGEKFSGKIIKKEGSNEATIKLIDGWEFSAEIDGDMDSLDKGLQRFQVEGFEGGKLKLKVIGKNVNGEETSQSELKEILSKLGLKKEDIKLVKSMINFEIPLTKENIREIKGLIQFLDKIQGDPKEIEEFANKYLMSKGISQNSEEGRKINNILKEFLREFKTLSKEDILLFFENDIEFTKENIKGYNDIFKGKENISKLLEDISNSISKSKEEILNNEVMSNSAKEKVTQKLSEENLDFKMDGNIKKSEVQEDLGEALTPKLDVQENNEKESNTNNKLANDVYQKRDILSSKVSVLSLLRSLSGQNEDLINISLKDILNNRRMEFTSNEFDRTLNSINSLKPEEFISMIKDTIFQFNEIGAKDIVDDFNNYLNKSNNETLGITEALDLSKGELEKVLSSVMGKGITLTEEEFFKLKDIINLKYQEITEVELNNTDKSITKENLANLNNDISGKVSQEVNGNKEQINPNNILSKNLNNNIPTKNLVESSLNKGAEENKEIIKDIISNIKGDSIVSEKVLDIIKNNINNIKIFNKISSEYYYADIPVNIREREYPCKIIVKDNRKEGKRIDSTNVKMVITIDTKTLGIVDGYMKVLDKKIDIDLKCEEKFVKIIDIAKTKLVNNIKDLGFLVEVKVSKKEEEVSLTTCREFFSSASGISIDRRV</sequence>
<dbReference type="AlphaFoldDB" id="A0A644WYC8"/>
<proteinExistence type="predicted"/>
<protein>
    <recommendedName>
        <fullName evidence="2">Flagellar hook-length control protein-like C-terminal domain-containing protein</fullName>
    </recommendedName>
</protein>
<accession>A0A644WYC8</accession>